<dbReference type="AlphaFoldDB" id="A0A6C0LXR6"/>
<dbReference type="Pfam" id="PF04451">
    <property type="entry name" value="Capsid_NCLDV"/>
    <property type="match status" value="1"/>
</dbReference>
<reference evidence="3" key="1">
    <citation type="journal article" date="2020" name="Nature">
        <title>Giant virus diversity and host interactions through global metagenomics.</title>
        <authorList>
            <person name="Schulz F."/>
            <person name="Roux S."/>
            <person name="Paez-Espino D."/>
            <person name="Jungbluth S."/>
            <person name="Walsh D.A."/>
            <person name="Denef V.J."/>
            <person name="McMahon K.D."/>
            <person name="Konstantinidis K.T."/>
            <person name="Eloe-Fadrosh E.A."/>
            <person name="Kyrpides N.C."/>
            <person name="Woyke T."/>
        </authorList>
    </citation>
    <scope>NUCLEOTIDE SEQUENCE</scope>
    <source>
        <strain evidence="3">GVMAG-S-1017244-22</strain>
    </source>
</reference>
<dbReference type="InterPro" id="IPR031654">
    <property type="entry name" value="Capsid_N"/>
</dbReference>
<evidence type="ECO:0000259" key="2">
    <source>
        <dbReference type="Pfam" id="PF16903"/>
    </source>
</evidence>
<dbReference type="EMBL" id="MN740580">
    <property type="protein sequence ID" value="QHU34825.1"/>
    <property type="molecule type" value="Genomic_DNA"/>
</dbReference>
<dbReference type="InterPro" id="IPR007542">
    <property type="entry name" value="MCP_C"/>
</dbReference>
<evidence type="ECO:0008006" key="4">
    <source>
        <dbReference type="Google" id="ProtNLM"/>
    </source>
</evidence>
<evidence type="ECO:0000313" key="3">
    <source>
        <dbReference type="EMBL" id="QHU34825.1"/>
    </source>
</evidence>
<organism evidence="3">
    <name type="scientific">viral metagenome</name>
    <dbReference type="NCBI Taxonomy" id="1070528"/>
    <lineage>
        <taxon>unclassified sequences</taxon>
        <taxon>metagenomes</taxon>
        <taxon>organismal metagenomes</taxon>
    </lineage>
</organism>
<dbReference type="SUPFAM" id="SSF49749">
    <property type="entry name" value="Group II dsDNA viruses VP"/>
    <property type="match status" value="2"/>
</dbReference>
<proteinExistence type="predicted"/>
<evidence type="ECO:0000259" key="1">
    <source>
        <dbReference type="Pfam" id="PF04451"/>
    </source>
</evidence>
<protein>
    <recommendedName>
        <fullName evidence="4">Major capsid protein N-terminal domain-containing protein</fullName>
    </recommendedName>
</protein>
<dbReference type="Gene3D" id="2.70.9.10">
    <property type="entry name" value="Adenovirus Type 2 Hexon, domain 4"/>
    <property type="match status" value="1"/>
</dbReference>
<dbReference type="Pfam" id="PF16903">
    <property type="entry name" value="Capsid_N"/>
    <property type="match status" value="1"/>
</dbReference>
<feature type="domain" description="Major capsid protein N-terminal" evidence="2">
    <location>
        <begin position="26"/>
        <end position="232"/>
    </location>
</feature>
<dbReference type="Gene3D" id="2.70.9.20">
    <property type="entry name" value="Major capsid protein Vp54"/>
    <property type="match status" value="1"/>
</dbReference>
<dbReference type="InterPro" id="IPR038519">
    <property type="entry name" value="MCP_C_sf"/>
</dbReference>
<sequence length="487" mass="57157">MGGGLTQLVLSGQMDSYIHINPCINYYKYVYNRHVNFSMENKRIDSEGGTWDLNIPTDTKKYIFRVRRLGDLISNMYLCFNLPDIYSTDEHRFRWINNIGHNIILSATIYGSGNVIIDRIYGDWMNIWNELTNKDGIEYNKLIGNIPELCGPSNNSTRYTIKSNVLFNKTYPSSGKIRDTNNPSIRGRLLQVPLNFWFTRNPSLALPLYKLQQQFITVEVEFNNIEKLYQVWCDKLKLYVSPYFYKIIYGLSNFNITNFINRESYLTCYLDITYIFLESVYRSDSFSKESIIKYVVEYVTRDVKEGISYNDSFVSSDAITANNHIKELIWIFRRPDIELNFNIYDNYTASHLYNENMGILEKAEITWADTIIRTNEAAYYYNNIQPYQYHTNIPRTGIYCYSFSLFPEKIMSAGSYNNQMINTKINITIDSSYKTKDQFKYLFDLMEQKSVPYVPKKKDDVKFDLIIFSKATSVFSINSGSGNFIWK</sequence>
<dbReference type="GO" id="GO:0005198">
    <property type="term" value="F:structural molecule activity"/>
    <property type="evidence" value="ECO:0007669"/>
    <property type="project" value="InterPro"/>
</dbReference>
<dbReference type="InterPro" id="IPR016112">
    <property type="entry name" value="VP_dsDNA_II"/>
</dbReference>
<accession>A0A6C0LXR6</accession>
<feature type="domain" description="Major capsid protein C-terminal" evidence="1">
    <location>
        <begin position="293"/>
        <end position="482"/>
    </location>
</feature>
<name>A0A6C0LXR6_9ZZZZ</name>